<sequence length="161" mass="18964">MKYLLDTNIFIESKNRYYGFDIAPGFWEWLNRAMTNGDINSIKNVYDELMNGNDKNLLTWIDSRKGFFLDIDENTLKYVKDLSTWAGDQHYKQHAINTFRQSADLFLVAYAKAHGFVVVTLEKPEPNRKRRIKIPEACQHLKVKYCNTFDMMRSLKAKLIL</sequence>
<organism evidence="1 2">
    <name type="scientific">Mobiluncus curtisii</name>
    <dbReference type="NCBI Taxonomy" id="2051"/>
    <lineage>
        <taxon>Bacteria</taxon>
        <taxon>Bacillati</taxon>
        <taxon>Actinomycetota</taxon>
        <taxon>Actinomycetes</taxon>
        <taxon>Actinomycetales</taxon>
        <taxon>Actinomycetaceae</taxon>
        <taxon>Mobiluncus</taxon>
    </lineage>
</organism>
<dbReference type="InterPro" id="IPR016541">
    <property type="entry name" value="UCP008505"/>
</dbReference>
<dbReference type="SUPFAM" id="SSF88723">
    <property type="entry name" value="PIN domain-like"/>
    <property type="match status" value="1"/>
</dbReference>
<reference evidence="1 2" key="1">
    <citation type="submission" date="2020-04" db="EMBL/GenBank/DDBJ databases">
        <title>Antimicrobial susceptibility and clonality of vaginal-derived multi-drug resistant Mobiluncus isolates in China.</title>
        <authorList>
            <person name="Zhang X."/>
        </authorList>
    </citation>
    <scope>NUCLEOTIDE SEQUENCE [LARGE SCALE GENOMIC DNA]</scope>
    <source>
        <strain evidence="1 2">19</strain>
    </source>
</reference>
<proteinExistence type="predicted"/>
<dbReference type="Gene3D" id="3.40.50.1010">
    <property type="entry name" value="5'-nuclease"/>
    <property type="match status" value="1"/>
</dbReference>
<dbReference type="EMBL" id="JABCUI010000004">
    <property type="protein sequence ID" value="NMW87789.1"/>
    <property type="molecule type" value="Genomic_DNA"/>
</dbReference>
<gene>
    <name evidence="1" type="ORF">HHJ67_08580</name>
</gene>
<dbReference type="Pfam" id="PF14367">
    <property type="entry name" value="DUF4411"/>
    <property type="match status" value="1"/>
</dbReference>
<dbReference type="RefSeq" id="WP_004006863.1">
    <property type="nucleotide sequence ID" value="NZ_CP068113.1"/>
</dbReference>
<name>A0A7Y0YCM4_9ACTO</name>
<dbReference type="AlphaFoldDB" id="A0A7Y0YCM4"/>
<dbReference type="InterPro" id="IPR029060">
    <property type="entry name" value="PIN-like_dom_sf"/>
</dbReference>
<dbReference type="Proteomes" id="UP000553981">
    <property type="component" value="Unassembled WGS sequence"/>
</dbReference>
<evidence type="ECO:0000313" key="1">
    <source>
        <dbReference type="EMBL" id="NMW87789.1"/>
    </source>
</evidence>
<accession>A0A7Y0YCM4</accession>
<evidence type="ECO:0000313" key="2">
    <source>
        <dbReference type="Proteomes" id="UP000553981"/>
    </source>
</evidence>
<protein>
    <submittedName>
        <fullName evidence="1">DUF4411 family protein</fullName>
    </submittedName>
</protein>
<dbReference type="PIRSF" id="PIRSF008505">
    <property type="entry name" value="UCP008505"/>
    <property type="match status" value="1"/>
</dbReference>
<comment type="caution">
    <text evidence="1">The sequence shown here is derived from an EMBL/GenBank/DDBJ whole genome shotgun (WGS) entry which is preliminary data.</text>
</comment>